<sequence>MDLYGRRQEQAALDRVLDGARQGSGAVMMLWGEPGIGKTALLAYVAESAAADFTVLRCRGTRLESELAFAALHELLWPVAERISTLPRPQAKALNGALGMSGDVADRFLIGVAALTLVGELAGKRPVVIIADDAQWLDEPSAQCLAFVARRLRAEPVVMLLTGHDDPVEGPWEKLAAMEVRGLDDDNARLLARAVAPHADEAMIRRTVRAAAGNPLALQELPTSEAAGDLSAYPLGDDQISVGPRLRRSFHARIERLSAPARTALLLAAADDRSDRDTVRQAGGVLGLDAAAWEEALHSGLLATGSGGRIRFRHPLMGAVVYDVAPPVDRQAVHRALASVLSGEHAGELRPWHLAAAVEAAGGTDEEVARLLEESARRSWARGGCATAARALRRAARLSPATDDAVRRLSYGARAAWEAGQVDVARGMLERAEGMSSVGTVAELSEGLRGLIEFAHGDLSIACRRLIRDMERVADAGQAFQLGSMALRAAWAAGHGELQREALERLERRLPRENFPNADLLPLLRQWWTQDLSGGADDRDRAVAPGAEVLSRLSGTSWFLMPPAPVAIAWGIESALEEALRGEIDRLRPTDQVTALTQTLAETAALDIARGSWTSAAANALEGLQVGEEIGDDHLASQCRTCLGWLAAARGEEPAVADHAARVFEVSVPRSVRALSAAAQWTLGMSALFAGRAHQALDHLVRLTEDGHHAAHPTIAVLAAPDTAEAALQAGRRATAEEQARLLRGWAERTDAAWAVSATHLVHALLASGADAEKQFRLALDVPGARSRPFNHARTRLLYGEWLRRAGRRTDARNQLAEAAEIFRRLDAAPLLARTRAEQELTGQHPRRDSVPARDTAAVLTPQELRVARLAARGLTNREIGSQLLISPRTVGHHLANVFPKLGIVSRADLGRIDFGDGSHPIG</sequence>
<dbReference type="Pfam" id="PF13191">
    <property type="entry name" value="AAA_16"/>
    <property type="match status" value="1"/>
</dbReference>
<dbReference type="PRINTS" id="PR00038">
    <property type="entry name" value="HTHLUXR"/>
</dbReference>
<evidence type="ECO:0000256" key="1">
    <source>
        <dbReference type="ARBA" id="ARBA00022741"/>
    </source>
</evidence>
<evidence type="ECO:0000259" key="3">
    <source>
        <dbReference type="PROSITE" id="PS50043"/>
    </source>
</evidence>
<dbReference type="Pfam" id="PF00196">
    <property type="entry name" value="GerE"/>
    <property type="match status" value="1"/>
</dbReference>
<dbReference type="CDD" id="cd06170">
    <property type="entry name" value="LuxR_C_like"/>
    <property type="match status" value="1"/>
</dbReference>
<evidence type="ECO:0000256" key="2">
    <source>
        <dbReference type="ARBA" id="ARBA00022840"/>
    </source>
</evidence>
<name>A0ABW7YBC4_STRCE</name>
<dbReference type="SUPFAM" id="SSF46894">
    <property type="entry name" value="C-terminal effector domain of the bipartite response regulators"/>
    <property type="match status" value="1"/>
</dbReference>
<dbReference type="EMBL" id="JBITDC010000016">
    <property type="protein sequence ID" value="MFI5679688.1"/>
    <property type="molecule type" value="Genomic_DNA"/>
</dbReference>
<feature type="domain" description="HTH luxR-type" evidence="3">
    <location>
        <begin position="853"/>
        <end position="918"/>
    </location>
</feature>
<dbReference type="Proteomes" id="UP001612415">
    <property type="component" value="Unassembled WGS sequence"/>
</dbReference>
<dbReference type="SMART" id="SM00421">
    <property type="entry name" value="HTH_LUXR"/>
    <property type="match status" value="1"/>
</dbReference>
<proteinExistence type="predicted"/>
<dbReference type="Gene3D" id="3.40.50.300">
    <property type="entry name" value="P-loop containing nucleotide triphosphate hydrolases"/>
    <property type="match status" value="1"/>
</dbReference>
<dbReference type="PANTHER" id="PTHR16305">
    <property type="entry name" value="TESTICULAR SOLUBLE ADENYLYL CYCLASE"/>
    <property type="match status" value="1"/>
</dbReference>
<dbReference type="InterPro" id="IPR000792">
    <property type="entry name" value="Tscrpt_reg_LuxR_C"/>
</dbReference>
<dbReference type="InterPro" id="IPR041664">
    <property type="entry name" value="AAA_16"/>
</dbReference>
<dbReference type="PANTHER" id="PTHR16305:SF35">
    <property type="entry name" value="TRANSCRIPTIONAL ACTIVATOR DOMAIN"/>
    <property type="match status" value="1"/>
</dbReference>
<protein>
    <submittedName>
        <fullName evidence="4">AAA family ATPase</fullName>
    </submittedName>
</protein>
<dbReference type="InterPro" id="IPR027417">
    <property type="entry name" value="P-loop_NTPase"/>
</dbReference>
<dbReference type="SUPFAM" id="SSF52540">
    <property type="entry name" value="P-loop containing nucleoside triphosphate hydrolases"/>
    <property type="match status" value="1"/>
</dbReference>
<dbReference type="Gene3D" id="1.10.10.10">
    <property type="entry name" value="Winged helix-like DNA-binding domain superfamily/Winged helix DNA-binding domain"/>
    <property type="match status" value="1"/>
</dbReference>
<reference evidence="4 5" key="1">
    <citation type="submission" date="2024-10" db="EMBL/GenBank/DDBJ databases">
        <title>The Natural Products Discovery Center: Release of the First 8490 Sequenced Strains for Exploring Actinobacteria Biosynthetic Diversity.</title>
        <authorList>
            <person name="Kalkreuter E."/>
            <person name="Kautsar S.A."/>
            <person name="Yang D."/>
            <person name="Bader C.D."/>
            <person name="Teijaro C.N."/>
            <person name="Fluegel L."/>
            <person name="Davis C.M."/>
            <person name="Simpson J.R."/>
            <person name="Lauterbach L."/>
            <person name="Steele A.D."/>
            <person name="Gui C."/>
            <person name="Meng S."/>
            <person name="Li G."/>
            <person name="Viehrig K."/>
            <person name="Ye F."/>
            <person name="Su P."/>
            <person name="Kiefer A.F."/>
            <person name="Nichols A."/>
            <person name="Cepeda A.J."/>
            <person name="Yan W."/>
            <person name="Fan B."/>
            <person name="Jiang Y."/>
            <person name="Adhikari A."/>
            <person name="Zheng C.-J."/>
            <person name="Schuster L."/>
            <person name="Cowan T.M."/>
            <person name="Smanski M.J."/>
            <person name="Chevrette M.G."/>
            <person name="De Carvalho L.P.S."/>
            <person name="Shen B."/>
        </authorList>
    </citation>
    <scope>NUCLEOTIDE SEQUENCE [LARGE SCALE GENOMIC DNA]</scope>
    <source>
        <strain evidence="4 5">NPDC051599</strain>
    </source>
</reference>
<dbReference type="PROSITE" id="PS00622">
    <property type="entry name" value="HTH_LUXR_1"/>
    <property type="match status" value="1"/>
</dbReference>
<dbReference type="PROSITE" id="PS50043">
    <property type="entry name" value="HTH_LUXR_2"/>
    <property type="match status" value="1"/>
</dbReference>
<evidence type="ECO:0000313" key="4">
    <source>
        <dbReference type="EMBL" id="MFI5679688.1"/>
    </source>
</evidence>
<keyword evidence="1" id="KW-0547">Nucleotide-binding</keyword>
<keyword evidence="2" id="KW-0067">ATP-binding</keyword>
<keyword evidence="5" id="KW-1185">Reference proteome</keyword>
<comment type="caution">
    <text evidence="4">The sequence shown here is derived from an EMBL/GenBank/DDBJ whole genome shotgun (WGS) entry which is preliminary data.</text>
</comment>
<gene>
    <name evidence="4" type="ORF">ACIA8P_34530</name>
</gene>
<dbReference type="RefSeq" id="WP_398660141.1">
    <property type="nucleotide sequence ID" value="NZ_JBITDC010000016.1"/>
</dbReference>
<evidence type="ECO:0000313" key="5">
    <source>
        <dbReference type="Proteomes" id="UP001612415"/>
    </source>
</evidence>
<accession>A0ABW7YBC4</accession>
<organism evidence="4 5">
    <name type="scientific">Streptomyces cellulosae</name>
    <dbReference type="NCBI Taxonomy" id="1968"/>
    <lineage>
        <taxon>Bacteria</taxon>
        <taxon>Bacillati</taxon>
        <taxon>Actinomycetota</taxon>
        <taxon>Actinomycetes</taxon>
        <taxon>Kitasatosporales</taxon>
        <taxon>Streptomycetaceae</taxon>
        <taxon>Streptomyces</taxon>
    </lineage>
</organism>
<dbReference type="InterPro" id="IPR036388">
    <property type="entry name" value="WH-like_DNA-bd_sf"/>
</dbReference>
<dbReference type="InterPro" id="IPR016032">
    <property type="entry name" value="Sig_transdc_resp-reg_C-effctor"/>
</dbReference>